<proteinExistence type="predicted"/>
<accession>A0A0M3J369</accession>
<feature type="domain" description="Cadherin" evidence="10">
    <location>
        <begin position="22"/>
        <end position="130"/>
    </location>
</feature>
<dbReference type="Pfam" id="PF00028">
    <property type="entry name" value="Cadherin"/>
    <property type="match status" value="2"/>
</dbReference>
<dbReference type="GO" id="GO:0005886">
    <property type="term" value="C:plasma membrane"/>
    <property type="evidence" value="ECO:0007669"/>
    <property type="project" value="InterPro"/>
</dbReference>
<dbReference type="PROSITE" id="PS00232">
    <property type="entry name" value="CADHERIN_1"/>
    <property type="match status" value="1"/>
</dbReference>
<keyword evidence="7" id="KW-0472">Membrane</keyword>
<dbReference type="WBParaSite" id="ASIM_0000198101-mRNA-1">
    <property type="protein sequence ID" value="ASIM_0000198101-mRNA-1"/>
    <property type="gene ID" value="ASIM_0000198101"/>
</dbReference>
<dbReference type="OrthoDB" id="5870839at2759"/>
<dbReference type="AlphaFoldDB" id="A0A0M3J369"/>
<evidence type="ECO:0000256" key="8">
    <source>
        <dbReference type="ARBA" id="ARBA00023180"/>
    </source>
</evidence>
<evidence type="ECO:0000256" key="2">
    <source>
        <dbReference type="ARBA" id="ARBA00022692"/>
    </source>
</evidence>
<dbReference type="SMART" id="SM00112">
    <property type="entry name" value="CA"/>
    <property type="match status" value="2"/>
</dbReference>
<keyword evidence="4 9" id="KW-0106">Calcium</keyword>
<keyword evidence="2" id="KW-0812">Transmembrane</keyword>
<dbReference type="InterPro" id="IPR002126">
    <property type="entry name" value="Cadherin-like_dom"/>
</dbReference>
<evidence type="ECO:0000313" key="13">
    <source>
        <dbReference type="WBParaSite" id="ASIM_0000198101-mRNA-1"/>
    </source>
</evidence>
<keyword evidence="3" id="KW-0677">Repeat</keyword>
<dbReference type="InterPro" id="IPR020894">
    <property type="entry name" value="Cadherin_CS"/>
</dbReference>
<evidence type="ECO:0000313" key="12">
    <source>
        <dbReference type="Proteomes" id="UP000267096"/>
    </source>
</evidence>
<dbReference type="PANTHER" id="PTHR24026:SF133">
    <property type="entry name" value="CADHERIN-RELATED FAMILY MEMBER 2"/>
    <property type="match status" value="1"/>
</dbReference>
<name>A0A0M3J369_ANISI</name>
<evidence type="ECO:0000256" key="3">
    <source>
        <dbReference type="ARBA" id="ARBA00022737"/>
    </source>
</evidence>
<keyword evidence="8" id="KW-0325">Glycoprotein</keyword>
<dbReference type="GO" id="GO:0007156">
    <property type="term" value="P:homophilic cell adhesion via plasma membrane adhesion molecules"/>
    <property type="evidence" value="ECO:0007669"/>
    <property type="project" value="InterPro"/>
</dbReference>
<dbReference type="GO" id="GO:0005509">
    <property type="term" value="F:calcium ion binding"/>
    <property type="evidence" value="ECO:0007669"/>
    <property type="project" value="UniProtKB-UniRule"/>
</dbReference>
<dbReference type="PROSITE" id="PS50268">
    <property type="entry name" value="CADHERIN_2"/>
    <property type="match status" value="2"/>
</dbReference>
<dbReference type="SUPFAM" id="SSF49313">
    <property type="entry name" value="Cadherin-like"/>
    <property type="match status" value="2"/>
</dbReference>
<evidence type="ECO:0000256" key="5">
    <source>
        <dbReference type="ARBA" id="ARBA00022889"/>
    </source>
</evidence>
<dbReference type="FunFam" id="2.60.40.60:FF:000116">
    <property type="entry name" value="Dachsous cadherin-related 2"/>
    <property type="match status" value="1"/>
</dbReference>
<reference evidence="11 12" key="2">
    <citation type="submission" date="2018-11" db="EMBL/GenBank/DDBJ databases">
        <authorList>
            <consortium name="Pathogen Informatics"/>
        </authorList>
    </citation>
    <scope>NUCLEOTIDE SEQUENCE [LARGE SCALE GENOMIC DNA]</scope>
</reference>
<dbReference type="PRINTS" id="PR00205">
    <property type="entry name" value="CADHERIN"/>
</dbReference>
<evidence type="ECO:0000259" key="10">
    <source>
        <dbReference type="PROSITE" id="PS50268"/>
    </source>
</evidence>
<organism evidence="13">
    <name type="scientific">Anisakis simplex</name>
    <name type="common">Herring worm</name>
    <dbReference type="NCBI Taxonomy" id="6269"/>
    <lineage>
        <taxon>Eukaryota</taxon>
        <taxon>Metazoa</taxon>
        <taxon>Ecdysozoa</taxon>
        <taxon>Nematoda</taxon>
        <taxon>Chromadorea</taxon>
        <taxon>Rhabditida</taxon>
        <taxon>Spirurina</taxon>
        <taxon>Ascaridomorpha</taxon>
        <taxon>Ascaridoidea</taxon>
        <taxon>Anisakidae</taxon>
        <taxon>Anisakis</taxon>
        <taxon>Anisakis simplex complex</taxon>
    </lineage>
</organism>
<sequence>ATTLVDVIVNSSEIVDLPPRFEAHDYNFAIYENAEPQTITVLHAFHPLADDDHPIVYDILDDSVNLNLKSEYFSVDSSTGELRSLQALDYEQKQFYRFEVSACLQANKTSCGSCKVTVSVNDENDNSPQFQQPSYSVDLSIDTPVGTEVARFIATDADSGNNADISYALKTPSAMFSLDYQSGSLVTVQKLSKSEELHLVVEAFDHGYPTRRDTADLFINIHDDNPSAPEFDQVHLC</sequence>
<evidence type="ECO:0000256" key="9">
    <source>
        <dbReference type="PROSITE-ProRule" id="PRU00043"/>
    </source>
</evidence>
<evidence type="ECO:0000256" key="4">
    <source>
        <dbReference type="ARBA" id="ARBA00022837"/>
    </source>
</evidence>
<dbReference type="InterPro" id="IPR015919">
    <property type="entry name" value="Cadherin-like_sf"/>
</dbReference>
<reference evidence="13" key="1">
    <citation type="submission" date="2017-02" db="UniProtKB">
        <authorList>
            <consortium name="WormBaseParasite"/>
        </authorList>
    </citation>
    <scope>IDENTIFICATION</scope>
</reference>
<keyword evidence="5" id="KW-0130">Cell adhesion</keyword>
<dbReference type="PANTHER" id="PTHR24026">
    <property type="entry name" value="FAT ATYPICAL CADHERIN-RELATED"/>
    <property type="match status" value="1"/>
</dbReference>
<gene>
    <name evidence="11" type="ORF">ASIM_LOCUS1853</name>
</gene>
<keyword evidence="6" id="KW-1133">Transmembrane helix</keyword>
<dbReference type="Proteomes" id="UP000267096">
    <property type="component" value="Unassembled WGS sequence"/>
</dbReference>
<dbReference type="CDD" id="cd11304">
    <property type="entry name" value="Cadherin_repeat"/>
    <property type="match status" value="2"/>
</dbReference>
<dbReference type="Gene3D" id="2.60.40.60">
    <property type="entry name" value="Cadherins"/>
    <property type="match status" value="2"/>
</dbReference>
<feature type="domain" description="Cadherin" evidence="10">
    <location>
        <begin position="131"/>
        <end position="231"/>
    </location>
</feature>
<keyword evidence="12" id="KW-1185">Reference proteome</keyword>
<evidence type="ECO:0000313" key="11">
    <source>
        <dbReference type="EMBL" id="VDK19363.1"/>
    </source>
</evidence>
<protein>
    <submittedName>
        <fullName evidence="13">Cadherin domain-containing protein</fullName>
    </submittedName>
</protein>
<evidence type="ECO:0000256" key="1">
    <source>
        <dbReference type="ARBA" id="ARBA00004370"/>
    </source>
</evidence>
<evidence type="ECO:0000256" key="7">
    <source>
        <dbReference type="ARBA" id="ARBA00023136"/>
    </source>
</evidence>
<dbReference type="EMBL" id="UYRR01002207">
    <property type="protein sequence ID" value="VDK19363.1"/>
    <property type="molecule type" value="Genomic_DNA"/>
</dbReference>
<comment type="subcellular location">
    <subcellularLocation>
        <location evidence="1">Membrane</location>
    </subcellularLocation>
</comment>
<evidence type="ECO:0000256" key="6">
    <source>
        <dbReference type="ARBA" id="ARBA00022989"/>
    </source>
</evidence>